<protein>
    <submittedName>
        <fullName evidence="3">Sorbosone dehydrogenase family protein</fullName>
    </submittedName>
</protein>
<feature type="chain" id="PRO_5045892581" evidence="1">
    <location>
        <begin position="23"/>
        <end position="453"/>
    </location>
</feature>
<evidence type="ECO:0000259" key="2">
    <source>
        <dbReference type="Pfam" id="PF22807"/>
    </source>
</evidence>
<feature type="domain" description="Pyrroloquinoline quinone-dependent pyranose dehydrogenase beta-propeller" evidence="2">
    <location>
        <begin position="327"/>
        <end position="435"/>
    </location>
</feature>
<dbReference type="PANTHER" id="PTHR19328">
    <property type="entry name" value="HEDGEHOG-INTERACTING PROTEIN"/>
    <property type="match status" value="1"/>
</dbReference>
<feature type="domain" description="Pyrroloquinoline quinone-dependent pyranose dehydrogenase beta-propeller" evidence="2">
    <location>
        <begin position="150"/>
        <end position="284"/>
    </location>
</feature>
<dbReference type="InterPro" id="IPR011042">
    <property type="entry name" value="6-blade_b-propeller_TolB-like"/>
</dbReference>
<keyword evidence="4" id="KW-1185">Reference proteome</keyword>
<feature type="signal peptide" evidence="1">
    <location>
        <begin position="1"/>
        <end position="22"/>
    </location>
</feature>
<organism evidence="3 4">
    <name type="scientific">Pseudoxanthomonas gei</name>
    <dbReference type="NCBI Taxonomy" id="1383030"/>
    <lineage>
        <taxon>Bacteria</taxon>
        <taxon>Pseudomonadati</taxon>
        <taxon>Pseudomonadota</taxon>
        <taxon>Gammaproteobacteria</taxon>
        <taxon>Lysobacterales</taxon>
        <taxon>Lysobacteraceae</taxon>
        <taxon>Pseudoxanthomonas</taxon>
    </lineage>
</organism>
<dbReference type="Pfam" id="PF22807">
    <property type="entry name" value="TrAA12"/>
    <property type="match status" value="2"/>
</dbReference>
<comment type="caution">
    <text evidence="3">The sequence shown here is derived from an EMBL/GenBank/DDBJ whole genome shotgun (WGS) entry which is preliminary data.</text>
</comment>
<dbReference type="SUPFAM" id="SSF50952">
    <property type="entry name" value="Soluble quinoprotein glucose dehydrogenase"/>
    <property type="match status" value="1"/>
</dbReference>
<evidence type="ECO:0000256" key="1">
    <source>
        <dbReference type="SAM" id="SignalP"/>
    </source>
</evidence>
<name>A0ABX0AF69_9GAMM</name>
<dbReference type="PROSITE" id="PS51257">
    <property type="entry name" value="PROKAR_LIPOPROTEIN"/>
    <property type="match status" value="1"/>
</dbReference>
<evidence type="ECO:0000313" key="3">
    <source>
        <dbReference type="EMBL" id="NDK40264.1"/>
    </source>
</evidence>
<evidence type="ECO:0000313" key="4">
    <source>
        <dbReference type="Proteomes" id="UP001429354"/>
    </source>
</evidence>
<dbReference type="RefSeq" id="WP_162350925.1">
    <property type="nucleotide sequence ID" value="NZ_QOVG01000017.1"/>
</dbReference>
<reference evidence="3 4" key="1">
    <citation type="submission" date="2018-07" db="EMBL/GenBank/DDBJ databases">
        <title>Whole genome Sequencing of Pseudoxanthomonas gei KCTC 32298 (T).</title>
        <authorList>
            <person name="Kumar S."/>
            <person name="Bansal K."/>
            <person name="Kaur A."/>
            <person name="Patil P."/>
            <person name="Sharma S."/>
            <person name="Patil P.B."/>
        </authorList>
    </citation>
    <scope>NUCLEOTIDE SEQUENCE [LARGE SCALE GENOMIC DNA]</scope>
    <source>
        <strain evidence="3 4">KCTC 32298</strain>
    </source>
</reference>
<keyword evidence="1" id="KW-0732">Signal</keyword>
<dbReference type="PANTHER" id="PTHR19328:SF55">
    <property type="entry name" value="BLR6566 PROTEIN"/>
    <property type="match status" value="1"/>
</dbReference>
<gene>
    <name evidence="3" type="ORF">DT603_15610</name>
</gene>
<dbReference type="InterPro" id="IPR054539">
    <property type="entry name" value="Beta-prop_PDH"/>
</dbReference>
<dbReference type="Proteomes" id="UP001429354">
    <property type="component" value="Unassembled WGS sequence"/>
</dbReference>
<accession>A0ABX0AF69</accession>
<dbReference type="EMBL" id="QOVG01000017">
    <property type="protein sequence ID" value="NDK40264.1"/>
    <property type="molecule type" value="Genomic_DNA"/>
</dbReference>
<sequence length="453" mass="48093">MNKRLVRNAVSLALAAMLAGCAGDAALEPAQQSGSSPPLPQARNFLVPPMQVPEGVGWKQGQAPTVAAGLKIEKIAAGLMHPRQLYVLPNHDVLVVESNGPGTEPVTTPKQWIAGKIKGRSGKGGKGGNRITLLRRKPGAGGQWEQHVFLEKLNSPFGVQLIGDWLYVANTDGIVRYPYAAGATRISAPGVPFADLPDTLNHHWTKALLASPDGSKLYVGVGSNSNIGENGLEVEYRRATVLEVDVATGGSRVYASGIRNPTGLQWEPQTGKLWAIANERDEIGADLVPDYLTSVQDGGFYGWPYSYYGQHVDTRVMQQRPDLVARAITPDYALGSHVAALGLLFSPANALPLQYQGGAFVSEHGSWDRSPLSGYRVIHVAFRNGKPVGVPQAVVTGFYSPDQSQLYGAPVGLAQDEQGALLVADDVGDAVWRVTASTPVVETQPAVEASASG</sequence>
<dbReference type="InterPro" id="IPR011041">
    <property type="entry name" value="Quinoprot_gluc/sorb_DH_b-prop"/>
</dbReference>
<proteinExistence type="predicted"/>
<dbReference type="Gene3D" id="2.120.10.30">
    <property type="entry name" value="TolB, C-terminal domain"/>
    <property type="match status" value="1"/>
</dbReference>